<comment type="caution">
    <text evidence="1">The sequence shown here is derived from an EMBL/GenBank/DDBJ whole genome shotgun (WGS) entry which is preliminary data.</text>
</comment>
<evidence type="ECO:0000313" key="1">
    <source>
        <dbReference type="EMBL" id="MBB6071122.1"/>
    </source>
</evidence>
<dbReference type="EMBL" id="JACHIA010000007">
    <property type="protein sequence ID" value="MBB6071122.1"/>
    <property type="molecule type" value="Genomic_DNA"/>
</dbReference>
<proteinExistence type="predicted"/>
<protein>
    <submittedName>
        <fullName evidence="1">Uncharacterized protein</fullName>
    </submittedName>
</protein>
<keyword evidence="2" id="KW-1185">Reference proteome</keyword>
<dbReference type="Proteomes" id="UP000582837">
    <property type="component" value="Unassembled WGS sequence"/>
</dbReference>
<evidence type="ECO:0000313" key="2">
    <source>
        <dbReference type="Proteomes" id="UP000582837"/>
    </source>
</evidence>
<name>A0A841GZD8_9BACT</name>
<organism evidence="1 2">
    <name type="scientific">Longimicrobium terrae</name>
    <dbReference type="NCBI Taxonomy" id="1639882"/>
    <lineage>
        <taxon>Bacteria</taxon>
        <taxon>Pseudomonadati</taxon>
        <taxon>Gemmatimonadota</taxon>
        <taxon>Longimicrobiia</taxon>
        <taxon>Longimicrobiales</taxon>
        <taxon>Longimicrobiaceae</taxon>
        <taxon>Longimicrobium</taxon>
    </lineage>
</organism>
<sequence length="154" mass="17626">MKVTFGRAHHGWLPVTLELDDGPFPFDVSYMPYDFVSELVAALHGVLSGPGEYVARICEEPVEHDWRFRSFDPSAVIFEVVTYRWGRRPGEKGEVTVKQWGTPLEMVLPLWRGLRDLAGRARAEGYRSHWDAPFPFDALDRLTTRVEHACAEHS</sequence>
<reference evidence="1 2" key="1">
    <citation type="submission" date="2020-08" db="EMBL/GenBank/DDBJ databases">
        <title>Genomic Encyclopedia of Type Strains, Phase IV (KMG-IV): sequencing the most valuable type-strain genomes for metagenomic binning, comparative biology and taxonomic classification.</title>
        <authorList>
            <person name="Goeker M."/>
        </authorList>
    </citation>
    <scope>NUCLEOTIDE SEQUENCE [LARGE SCALE GENOMIC DNA]</scope>
    <source>
        <strain evidence="1 2">DSM 29007</strain>
    </source>
</reference>
<accession>A0A841GZD8</accession>
<dbReference type="RefSeq" id="WP_170033728.1">
    <property type="nucleotide sequence ID" value="NZ_JABDTL010000001.1"/>
</dbReference>
<gene>
    <name evidence="1" type="ORF">HNQ61_002746</name>
</gene>
<dbReference type="AlphaFoldDB" id="A0A841GZD8"/>